<organism evidence="2 3">
    <name type="scientific">Penicillium cosmopolitanum</name>
    <dbReference type="NCBI Taxonomy" id="1131564"/>
    <lineage>
        <taxon>Eukaryota</taxon>
        <taxon>Fungi</taxon>
        <taxon>Dikarya</taxon>
        <taxon>Ascomycota</taxon>
        <taxon>Pezizomycotina</taxon>
        <taxon>Eurotiomycetes</taxon>
        <taxon>Eurotiomycetidae</taxon>
        <taxon>Eurotiales</taxon>
        <taxon>Aspergillaceae</taxon>
        <taxon>Penicillium</taxon>
    </lineage>
</organism>
<dbReference type="Pfam" id="PF11917">
    <property type="entry name" value="DUF3435"/>
    <property type="match status" value="1"/>
</dbReference>
<dbReference type="InterPro" id="IPR021842">
    <property type="entry name" value="DUF3435"/>
</dbReference>
<sequence>MGQQAFPARRDNAAKERRRLQRQKNSYLPGAFKGQDEVRNKDKKLPGTRELHKEALDLWLDFTSDPENGYEDYKTFEGCAPPSHEMVKGFIRWYIDSTVGRLDINKKPTVRTSKACAERFFGGFKDFTKTEVPEPDRKEIYGHSRHIWSGAVDDKLQWIKNTLTKDGKVVNKRKQKYNFRKEDFLKVVASMWKDDHKSFIPVLMKPQILFALQLYLFTGARVGSFMPSHRNKHERGLRYECQHIDLVLFPSPTAQWEIGWRVNQIWLKNNRDPEYTIFGIGIRDSKRAPFASGDLLLGLALGHGALFAIESRSDLANFDLSNGEIPLRWKESYLKKPIFRNVTARGPQDTPLTNKDFYSYLHMFFDTAGYSEHPTIHCIRRDLAQEVEKRYGSAPVSQILAQRDPKTFPEHYQAHCSSVDTVSAVLDEKKVTKHIEFFQGYGQFCQAGLPLELPAHIKESVLMLPEMVEMSRNIEVAKTCNAQEAVRVTKQKYKAALARQHRAKLKEYQASWVQTKRDEKILNRGKGEPAQEMKNTCTRAQYLIMPELARIAASMSCTDELTFEKKLSFVEDLRILCSRKEDVIYLPNEEPIEGLCPAKDCQIEIQNLAKGKRSAHIHDCVRRETGLLHQVPESSLRYCYECMKWFLLQDWQVHCTTHLQSWEDQHCEVVKYRHTVIRPAYCPFCLGNCQKPAEERLQYWTRSGNLREHIESQHMQEISWPPKASICGCSQTFENQRELRHHLHDVHGLNKTIWRNPKPPRKRKATDGNFAVKPGEKGAKKLRFYHCPPQCQGDESLISNKIFVPIPAATCFIIESPQETYCSSSSESYSSGARCNSVETHLSTENSQSSSLPTTPGFDVIDPRILEPLNIDKDIEHQGGDETVKLDSLTGCLDEFDRTKPSFNYITKSVLPAPTTEQAAIGIGHEMDGDINAVGEKCTEFMSFTHYPARVEDYGRNDVFTEAEKDSENEMDVKTTPARIKSTSPTYGRDGKYLKKDEYSKHEQKLLPSAARPNLNDLRQKLNARDRRKLLALKSEKKTLRQIAPQFPHLDTGFLRQAWGELKPFERCTRSRVSRNR</sequence>
<dbReference type="AlphaFoldDB" id="A0A9W9WCU4"/>
<dbReference type="RefSeq" id="XP_056494859.1">
    <property type="nucleotide sequence ID" value="XM_056624758.1"/>
</dbReference>
<accession>A0A9W9WCU4</accession>
<dbReference type="Proteomes" id="UP001147747">
    <property type="component" value="Unassembled WGS sequence"/>
</dbReference>
<keyword evidence="3" id="KW-1185">Reference proteome</keyword>
<feature type="region of interest" description="Disordered" evidence="1">
    <location>
        <begin position="751"/>
        <end position="773"/>
    </location>
</feature>
<dbReference type="OrthoDB" id="5400577at2759"/>
<reference evidence="2" key="1">
    <citation type="submission" date="2022-12" db="EMBL/GenBank/DDBJ databases">
        <authorList>
            <person name="Petersen C."/>
        </authorList>
    </citation>
    <scope>NUCLEOTIDE SEQUENCE</scope>
    <source>
        <strain evidence="2">IBT 29677</strain>
    </source>
</reference>
<dbReference type="EMBL" id="JAPZBU010000001">
    <property type="protein sequence ID" value="KAJ5415013.1"/>
    <property type="molecule type" value="Genomic_DNA"/>
</dbReference>
<gene>
    <name evidence="2" type="ORF">N7509_000111</name>
</gene>
<dbReference type="GeneID" id="81363738"/>
<comment type="caution">
    <text evidence="2">The sequence shown here is derived from an EMBL/GenBank/DDBJ whole genome shotgun (WGS) entry which is preliminary data.</text>
</comment>
<evidence type="ECO:0000313" key="3">
    <source>
        <dbReference type="Proteomes" id="UP001147747"/>
    </source>
</evidence>
<evidence type="ECO:0000313" key="2">
    <source>
        <dbReference type="EMBL" id="KAJ5415013.1"/>
    </source>
</evidence>
<dbReference type="PANTHER" id="PTHR37535">
    <property type="entry name" value="FLUG DOMAIN PROTEIN"/>
    <property type="match status" value="1"/>
</dbReference>
<name>A0A9W9WCU4_9EURO</name>
<feature type="region of interest" description="Disordered" evidence="1">
    <location>
        <begin position="1"/>
        <end position="43"/>
    </location>
</feature>
<protein>
    <submittedName>
        <fullName evidence="2">Uncharacterized protein</fullName>
    </submittedName>
</protein>
<dbReference type="PANTHER" id="PTHR37535:SF3">
    <property type="entry name" value="FLUG DOMAIN-CONTAINING PROTEIN"/>
    <property type="match status" value="1"/>
</dbReference>
<feature type="compositionally biased region" description="Basic and acidic residues" evidence="1">
    <location>
        <begin position="34"/>
        <end position="43"/>
    </location>
</feature>
<reference evidence="2" key="2">
    <citation type="journal article" date="2023" name="IMA Fungus">
        <title>Comparative genomic study of the Penicillium genus elucidates a diverse pangenome and 15 lateral gene transfer events.</title>
        <authorList>
            <person name="Petersen C."/>
            <person name="Sorensen T."/>
            <person name="Nielsen M.R."/>
            <person name="Sondergaard T.E."/>
            <person name="Sorensen J.L."/>
            <person name="Fitzpatrick D.A."/>
            <person name="Frisvad J.C."/>
            <person name="Nielsen K.L."/>
        </authorList>
    </citation>
    <scope>NUCLEOTIDE SEQUENCE</scope>
    <source>
        <strain evidence="2">IBT 29677</strain>
    </source>
</reference>
<evidence type="ECO:0000256" key="1">
    <source>
        <dbReference type="SAM" id="MobiDB-lite"/>
    </source>
</evidence>
<proteinExistence type="predicted"/>